<dbReference type="InterPro" id="IPR047650">
    <property type="entry name" value="Transpos_IS110"/>
</dbReference>
<dbReference type="Pfam" id="PF02371">
    <property type="entry name" value="Transposase_20"/>
    <property type="match status" value="1"/>
</dbReference>
<proteinExistence type="predicted"/>
<reference evidence="3" key="1">
    <citation type="journal article" date="2021" name="PeerJ">
        <title>Extensive microbial diversity within the chicken gut microbiome revealed by metagenomics and culture.</title>
        <authorList>
            <person name="Gilroy R."/>
            <person name="Ravi A."/>
            <person name="Getino M."/>
            <person name="Pursley I."/>
            <person name="Horton D.L."/>
            <person name="Alikhan N.F."/>
            <person name="Baker D."/>
            <person name="Gharbi K."/>
            <person name="Hall N."/>
            <person name="Watson M."/>
            <person name="Adriaenssens E.M."/>
            <person name="Foster-Nyarko E."/>
            <person name="Jarju S."/>
            <person name="Secka A."/>
            <person name="Antonio M."/>
            <person name="Oren A."/>
            <person name="Chaudhuri R.R."/>
            <person name="La Ragione R."/>
            <person name="Hildebrand F."/>
            <person name="Pallen M.J."/>
        </authorList>
    </citation>
    <scope>NUCLEOTIDE SEQUENCE</scope>
    <source>
        <strain evidence="3">ChiHjej13B12-752</strain>
    </source>
</reference>
<evidence type="ECO:0000313" key="3">
    <source>
        <dbReference type="EMBL" id="HIW12385.1"/>
    </source>
</evidence>
<name>A0A9D1QFI9_9STAP</name>
<dbReference type="NCBIfam" id="NF033542">
    <property type="entry name" value="transpos_IS110"/>
    <property type="match status" value="1"/>
</dbReference>
<dbReference type="Proteomes" id="UP000823989">
    <property type="component" value="Unassembled WGS sequence"/>
</dbReference>
<feature type="domain" description="Transposase IS116/IS110/IS902 C-terminal" evidence="2">
    <location>
        <begin position="280"/>
        <end position="366"/>
    </location>
</feature>
<dbReference type="PANTHER" id="PTHR33055">
    <property type="entry name" value="TRANSPOSASE FOR INSERTION SEQUENCE ELEMENT IS1111A"/>
    <property type="match status" value="1"/>
</dbReference>
<reference evidence="3" key="2">
    <citation type="submission" date="2021-04" db="EMBL/GenBank/DDBJ databases">
        <authorList>
            <person name="Gilroy R."/>
        </authorList>
    </citation>
    <scope>NUCLEOTIDE SEQUENCE</scope>
    <source>
        <strain evidence="3">ChiHjej13B12-752</strain>
    </source>
</reference>
<evidence type="ECO:0000259" key="2">
    <source>
        <dbReference type="Pfam" id="PF02371"/>
    </source>
</evidence>
<feature type="domain" description="Transposase IS110-like N-terminal" evidence="1">
    <location>
        <begin position="5"/>
        <end position="163"/>
    </location>
</feature>
<evidence type="ECO:0000259" key="1">
    <source>
        <dbReference type="Pfam" id="PF01548"/>
    </source>
</evidence>
<dbReference type="GO" id="GO:0006313">
    <property type="term" value="P:DNA transposition"/>
    <property type="evidence" value="ECO:0007669"/>
    <property type="project" value="InterPro"/>
</dbReference>
<comment type="caution">
    <text evidence="3">The sequence shown here is derived from an EMBL/GenBank/DDBJ whole genome shotgun (WGS) entry which is preliminary data.</text>
</comment>
<organism evidence="3 4">
    <name type="scientific">Candidatus Salinicoccus stercoripullorum</name>
    <dbReference type="NCBI Taxonomy" id="2838756"/>
    <lineage>
        <taxon>Bacteria</taxon>
        <taxon>Bacillati</taxon>
        <taxon>Bacillota</taxon>
        <taxon>Bacilli</taxon>
        <taxon>Bacillales</taxon>
        <taxon>Staphylococcaceae</taxon>
        <taxon>Salinicoccus</taxon>
    </lineage>
</organism>
<sequence>MKLFVGIDVSSESLDVCYLASNQKVLNQMTVDNSLVGAKLIQSSILRYADNQNYDQIIIGLESTSVYSFHPATFLHQDEALQALNLTVSVINPTKIHRFKKMFDEDKTDRVDAYRIADFLRLEIHQNSLIKEEQYMALQRLTRSRYQLVTQLTECKQHFIENLYYKCNTLKQGVDTSIFGTTMMALLTEDVSLDEVAEMPLEDLSDFLHTKGKGRFADSEKLAKSIQKAIRSAYRLGAVMADSVDQVLGTYAMLIKTYTKQIKLLEKSIANVLETIPEAKSLLSIPGIGPTYTAGILAEIGQIESFDDQAKLAKYAGLYWKKNQSGNFTAQNTPITKSGNHYLRYYLIEAANSVRNNIPTFSEYYQKKKAEVPKH</sequence>
<gene>
    <name evidence="3" type="ORF">H9891_04420</name>
</gene>
<protein>
    <submittedName>
        <fullName evidence="3">IS110 family transposase</fullName>
    </submittedName>
</protein>
<dbReference type="PANTHER" id="PTHR33055:SF15">
    <property type="entry name" value="TRANSPOSASE-RELATED"/>
    <property type="match status" value="1"/>
</dbReference>
<dbReference type="Pfam" id="PF01548">
    <property type="entry name" value="DEDD_Tnp_IS110"/>
    <property type="match status" value="1"/>
</dbReference>
<dbReference type="InterPro" id="IPR002525">
    <property type="entry name" value="Transp_IS110-like_N"/>
</dbReference>
<dbReference type="InterPro" id="IPR003346">
    <property type="entry name" value="Transposase_20"/>
</dbReference>
<dbReference type="EMBL" id="DXHR01000014">
    <property type="protein sequence ID" value="HIW12385.1"/>
    <property type="molecule type" value="Genomic_DNA"/>
</dbReference>
<dbReference type="AlphaFoldDB" id="A0A9D1QFI9"/>
<dbReference type="GO" id="GO:0003677">
    <property type="term" value="F:DNA binding"/>
    <property type="evidence" value="ECO:0007669"/>
    <property type="project" value="InterPro"/>
</dbReference>
<evidence type="ECO:0000313" key="4">
    <source>
        <dbReference type="Proteomes" id="UP000823989"/>
    </source>
</evidence>
<dbReference type="GO" id="GO:0004803">
    <property type="term" value="F:transposase activity"/>
    <property type="evidence" value="ECO:0007669"/>
    <property type="project" value="InterPro"/>
</dbReference>
<accession>A0A9D1QFI9</accession>
<feature type="non-terminal residue" evidence="3">
    <location>
        <position position="375"/>
    </location>
</feature>